<dbReference type="EMBL" id="BMXR01000008">
    <property type="protein sequence ID" value="GGX62712.1"/>
    <property type="molecule type" value="Genomic_DNA"/>
</dbReference>
<comment type="catalytic activity">
    <reaction evidence="2">
        <text>N(4)-acetyl-2'-deoxycytidine + H2O = 2'-deoxycytidine + acetate + H(+)</text>
        <dbReference type="Rhea" id="RHEA:62936"/>
        <dbReference type="ChEBI" id="CHEBI:15377"/>
        <dbReference type="ChEBI" id="CHEBI:15378"/>
        <dbReference type="ChEBI" id="CHEBI:15698"/>
        <dbReference type="ChEBI" id="CHEBI:30089"/>
        <dbReference type="ChEBI" id="CHEBI:146133"/>
        <dbReference type="EC" id="3.5.1.135"/>
    </reaction>
</comment>
<feature type="active site" description="Nucleophile" evidence="2">
    <location>
        <position position="26"/>
    </location>
</feature>
<proteinExistence type="inferred from homology"/>
<dbReference type="Proteomes" id="UP000626148">
    <property type="component" value="Unassembled WGS sequence"/>
</dbReference>
<dbReference type="Pfam" id="PF04266">
    <property type="entry name" value="ASCH"/>
    <property type="match status" value="1"/>
</dbReference>
<keyword evidence="1 2" id="KW-0378">Hydrolase</keyword>
<feature type="domain" description="ASCH" evidence="3">
    <location>
        <begin position="8"/>
        <end position="106"/>
    </location>
</feature>
<sequence>MGNSSSKITFFQWLRPLIESGQKTITIRDESESHYEPGSIVSVHTLETDEKFCDIEILSVEALRFEDINDTHARQELLSLSELKALLKDIYPGEELLYVISYRLVEEPR</sequence>
<evidence type="ECO:0000256" key="2">
    <source>
        <dbReference type="HAMAP-Rule" id="MF_00684"/>
    </source>
</evidence>
<dbReference type="InterPro" id="IPR007374">
    <property type="entry name" value="ASCH_domain"/>
</dbReference>
<dbReference type="InterPro" id="IPR015947">
    <property type="entry name" value="PUA-like_sf"/>
</dbReference>
<dbReference type="SUPFAM" id="SSF88697">
    <property type="entry name" value="PUA domain-like"/>
    <property type="match status" value="1"/>
</dbReference>
<dbReference type="PANTHER" id="PTHR38088:SF2">
    <property type="entry name" value="UCP029143 FAMILY PROTEIN"/>
    <property type="match status" value="1"/>
</dbReference>
<feature type="active site" description="Proton donor" evidence="2">
    <location>
        <position position="76"/>
    </location>
</feature>
<name>A0A918KGE7_9GAMM</name>
<gene>
    <name evidence="4" type="ORF">GCM10007392_33270</name>
</gene>
<dbReference type="RefSeq" id="WP_189610730.1">
    <property type="nucleotide sequence ID" value="NZ_BMXR01000008.1"/>
</dbReference>
<dbReference type="Gene3D" id="2.30.130.30">
    <property type="entry name" value="Hypothetical protein"/>
    <property type="match status" value="1"/>
</dbReference>
<dbReference type="PANTHER" id="PTHR38088">
    <property type="entry name" value="UCP029143 FAMILY PROTEIN"/>
    <property type="match status" value="1"/>
</dbReference>
<dbReference type="HAMAP" id="MF_00684">
    <property type="entry name" value="ac4C_amidohydr"/>
    <property type="match status" value="1"/>
</dbReference>
<reference evidence="4" key="1">
    <citation type="journal article" date="2014" name="Int. J. Syst. Evol. Microbiol.">
        <title>Complete genome sequence of Corynebacterium casei LMG S-19264T (=DSM 44701T), isolated from a smear-ripened cheese.</title>
        <authorList>
            <consortium name="US DOE Joint Genome Institute (JGI-PGF)"/>
            <person name="Walter F."/>
            <person name="Albersmeier A."/>
            <person name="Kalinowski J."/>
            <person name="Ruckert C."/>
        </authorList>
    </citation>
    <scope>NUCLEOTIDE SEQUENCE</scope>
    <source>
        <strain evidence="4">KCTC 22169</strain>
    </source>
</reference>
<dbReference type="AlphaFoldDB" id="A0A918KGE7"/>
<comment type="function">
    <text evidence="2">Catalyzes the hydrolysis of N(4)-acetylcytidine (ac4C).</text>
</comment>
<evidence type="ECO:0000259" key="3">
    <source>
        <dbReference type="SMART" id="SM01022"/>
    </source>
</evidence>
<protein>
    <recommendedName>
        <fullName evidence="2">N(4)-acetylcytidine amidohydrolase</fullName>
        <shortName evidence="2">ac4C amidohydrolase</shortName>
        <ecNumber evidence="2">3.5.1.135</ecNumber>
    </recommendedName>
</protein>
<comment type="catalytic activity">
    <reaction evidence="2">
        <text>N(4)-acetylcytosine + H2O = cytosine + acetate + H(+)</text>
        <dbReference type="Rhea" id="RHEA:62940"/>
        <dbReference type="ChEBI" id="CHEBI:15377"/>
        <dbReference type="ChEBI" id="CHEBI:15378"/>
        <dbReference type="ChEBI" id="CHEBI:16040"/>
        <dbReference type="ChEBI" id="CHEBI:30089"/>
        <dbReference type="ChEBI" id="CHEBI:146134"/>
        <dbReference type="EC" id="3.5.1.135"/>
    </reaction>
</comment>
<evidence type="ECO:0000256" key="1">
    <source>
        <dbReference type="ARBA" id="ARBA00022801"/>
    </source>
</evidence>
<dbReference type="GO" id="GO:0016813">
    <property type="term" value="F:hydrolase activity, acting on carbon-nitrogen (but not peptide) bonds, in linear amidines"/>
    <property type="evidence" value="ECO:0007669"/>
    <property type="project" value="UniProtKB-UniRule"/>
</dbReference>
<keyword evidence="5" id="KW-1185">Reference proteome</keyword>
<accession>A0A918KGE7</accession>
<dbReference type="EC" id="3.5.1.135" evidence="2"/>
<dbReference type="SMART" id="SM01022">
    <property type="entry name" value="ASCH"/>
    <property type="match status" value="1"/>
</dbReference>
<reference evidence="4" key="2">
    <citation type="submission" date="2020-09" db="EMBL/GenBank/DDBJ databases">
        <authorList>
            <person name="Sun Q."/>
            <person name="Kim S."/>
        </authorList>
    </citation>
    <scope>NUCLEOTIDE SEQUENCE</scope>
    <source>
        <strain evidence="4">KCTC 22169</strain>
    </source>
</reference>
<dbReference type="CDD" id="cd06552">
    <property type="entry name" value="ASCH_yqfb_like"/>
    <property type="match status" value="1"/>
</dbReference>
<organism evidence="4 5">
    <name type="scientific">Saccharospirillum salsuginis</name>
    <dbReference type="NCBI Taxonomy" id="418750"/>
    <lineage>
        <taxon>Bacteria</taxon>
        <taxon>Pseudomonadati</taxon>
        <taxon>Pseudomonadota</taxon>
        <taxon>Gammaproteobacteria</taxon>
        <taxon>Oceanospirillales</taxon>
        <taxon>Saccharospirillaceae</taxon>
        <taxon>Saccharospirillum</taxon>
    </lineage>
</organism>
<comment type="caution">
    <text evidence="4">The sequence shown here is derived from an EMBL/GenBank/DDBJ whole genome shotgun (WGS) entry which is preliminary data.</text>
</comment>
<dbReference type="GO" id="GO:0005829">
    <property type="term" value="C:cytosol"/>
    <property type="evidence" value="ECO:0007669"/>
    <property type="project" value="TreeGrafter"/>
</dbReference>
<evidence type="ECO:0000313" key="4">
    <source>
        <dbReference type="EMBL" id="GGX62712.1"/>
    </source>
</evidence>
<evidence type="ECO:0000313" key="5">
    <source>
        <dbReference type="Proteomes" id="UP000626148"/>
    </source>
</evidence>
<dbReference type="PIRSF" id="PIRSF029143">
    <property type="entry name" value="UCP029143"/>
    <property type="match status" value="1"/>
</dbReference>
<feature type="active site" description="Proton acceptor" evidence="2">
    <location>
        <position position="23"/>
    </location>
</feature>
<comment type="similarity">
    <text evidence="2">Belongs to the N(4)-acetylcytidine amidohydrolase family.</text>
</comment>
<dbReference type="InterPro" id="IPR008314">
    <property type="entry name" value="AC4CH"/>
</dbReference>
<comment type="catalytic activity">
    <reaction evidence="2">
        <text>N(4)-acetylcytidine + H2O = cytidine + acetate + H(+)</text>
        <dbReference type="Rhea" id="RHEA:62932"/>
        <dbReference type="ChEBI" id="CHEBI:15377"/>
        <dbReference type="ChEBI" id="CHEBI:15378"/>
        <dbReference type="ChEBI" id="CHEBI:17562"/>
        <dbReference type="ChEBI" id="CHEBI:30089"/>
        <dbReference type="ChEBI" id="CHEBI:70989"/>
        <dbReference type="EC" id="3.5.1.135"/>
    </reaction>
</comment>
<dbReference type="NCBIfam" id="NF003443">
    <property type="entry name" value="PRK04980.1"/>
    <property type="match status" value="1"/>
</dbReference>